<proteinExistence type="predicted"/>
<feature type="chain" id="PRO_5014792140" evidence="1">
    <location>
        <begin position="33"/>
        <end position="94"/>
    </location>
</feature>
<organism evidence="2">
    <name type="scientific">Anopheles marajoara</name>
    <dbReference type="NCBI Taxonomy" id="58244"/>
    <lineage>
        <taxon>Eukaryota</taxon>
        <taxon>Metazoa</taxon>
        <taxon>Ecdysozoa</taxon>
        <taxon>Arthropoda</taxon>
        <taxon>Hexapoda</taxon>
        <taxon>Insecta</taxon>
        <taxon>Pterygota</taxon>
        <taxon>Neoptera</taxon>
        <taxon>Endopterygota</taxon>
        <taxon>Diptera</taxon>
        <taxon>Nematocera</taxon>
        <taxon>Culicoidea</taxon>
        <taxon>Culicidae</taxon>
        <taxon>Anophelinae</taxon>
        <taxon>Anopheles</taxon>
    </lineage>
</organism>
<dbReference type="AlphaFoldDB" id="A0A2M4C9J7"/>
<evidence type="ECO:0000256" key="1">
    <source>
        <dbReference type="SAM" id="SignalP"/>
    </source>
</evidence>
<reference evidence="2" key="1">
    <citation type="submission" date="2018-01" db="EMBL/GenBank/DDBJ databases">
        <title>An insight into the sialome of Amazonian anophelines.</title>
        <authorList>
            <person name="Ribeiro J.M."/>
            <person name="Scarpassa V."/>
            <person name="Calvo E."/>
        </authorList>
    </citation>
    <scope>NUCLEOTIDE SEQUENCE</scope>
    <source>
        <tissue evidence="2">Salivary glands</tissue>
    </source>
</reference>
<evidence type="ECO:0000313" key="2">
    <source>
        <dbReference type="EMBL" id="MBW61929.1"/>
    </source>
</evidence>
<sequence>MCRHVLRCWPEWPVRWWRCQWWWCFRVSHVAAKPTNQFCRSQSHQGVVSQSESVAPHPTSTIARSHTRCLARQCRIVGRSGSQSGRHGRWQGAQ</sequence>
<accession>A0A2M4C9J7</accession>
<feature type="signal peptide" evidence="1">
    <location>
        <begin position="1"/>
        <end position="32"/>
    </location>
</feature>
<protein>
    <submittedName>
        <fullName evidence="2">Putative secreted protein</fullName>
    </submittedName>
</protein>
<name>A0A2M4C9J7_9DIPT</name>
<dbReference type="EMBL" id="GGFJ01012788">
    <property type="protein sequence ID" value="MBW61929.1"/>
    <property type="molecule type" value="Transcribed_RNA"/>
</dbReference>
<keyword evidence="1" id="KW-0732">Signal</keyword>